<dbReference type="Pfam" id="PF00582">
    <property type="entry name" value="Usp"/>
    <property type="match status" value="1"/>
</dbReference>
<organism evidence="3 4">
    <name type="scientific">Nocardia ignorata</name>
    <dbReference type="NCBI Taxonomy" id="145285"/>
    <lineage>
        <taxon>Bacteria</taxon>
        <taxon>Bacillati</taxon>
        <taxon>Actinomycetota</taxon>
        <taxon>Actinomycetes</taxon>
        <taxon>Mycobacteriales</taxon>
        <taxon>Nocardiaceae</taxon>
        <taxon>Nocardia</taxon>
    </lineage>
</organism>
<keyword evidence="4" id="KW-1185">Reference proteome</keyword>
<comment type="caution">
    <text evidence="3">The sequence shown here is derived from an EMBL/GenBank/DDBJ whole genome shotgun (WGS) entry which is preliminary data.</text>
</comment>
<dbReference type="Gene3D" id="3.40.50.12370">
    <property type="match status" value="1"/>
</dbReference>
<dbReference type="PRINTS" id="PR01438">
    <property type="entry name" value="UNVRSLSTRESS"/>
</dbReference>
<evidence type="ECO:0000256" key="1">
    <source>
        <dbReference type="ARBA" id="ARBA00008791"/>
    </source>
</evidence>
<comment type="similarity">
    <text evidence="1">Belongs to the universal stress protein A family.</text>
</comment>
<dbReference type="InterPro" id="IPR006016">
    <property type="entry name" value="UspA"/>
</dbReference>
<protein>
    <submittedName>
        <fullName evidence="3">Universal stress protein family protein</fullName>
    </submittedName>
</protein>
<dbReference type="InterPro" id="IPR006015">
    <property type="entry name" value="Universal_stress_UspA"/>
</dbReference>
<dbReference type="AlphaFoldDB" id="A0A4R6P3D0"/>
<dbReference type="EMBL" id="SNXK01000008">
    <property type="protein sequence ID" value="TDP31543.1"/>
    <property type="molecule type" value="Genomic_DNA"/>
</dbReference>
<sequence length="242" mass="25442">MEANHAHPGTEIAELTLHGDLATALIDLSATASEVVVGSLGHSRTVQTMLGSVASSVSAAAHSPVTVVRPLRYVASAVGPILVVIDPVNPGAADTLAVGLRAAQERATNMVVVELTRSGAPSSAVGGDVEALVAELGVRFPSVRTSMITYFGHPRTALERFSSTAQLVVVARDHRTLWPPQQGMGRTALGHTRCAVSIVPEPTAAPTGIDRFLAYARIEADRVFARPDHRHRTALEQDAATR</sequence>
<name>A0A4R6P3D0_NOCIG</name>
<gene>
    <name evidence="3" type="ORF">DFR75_108148</name>
</gene>
<proteinExistence type="inferred from homology"/>
<evidence type="ECO:0000259" key="2">
    <source>
        <dbReference type="Pfam" id="PF00582"/>
    </source>
</evidence>
<evidence type="ECO:0000313" key="4">
    <source>
        <dbReference type="Proteomes" id="UP000295087"/>
    </source>
</evidence>
<dbReference type="Proteomes" id="UP000295087">
    <property type="component" value="Unassembled WGS sequence"/>
</dbReference>
<dbReference type="SUPFAM" id="SSF52402">
    <property type="entry name" value="Adenine nucleotide alpha hydrolases-like"/>
    <property type="match status" value="1"/>
</dbReference>
<reference evidence="3 4" key="1">
    <citation type="submission" date="2019-03" db="EMBL/GenBank/DDBJ databases">
        <title>Genomic Encyclopedia of Type Strains, Phase IV (KMG-IV): sequencing the most valuable type-strain genomes for metagenomic binning, comparative biology and taxonomic classification.</title>
        <authorList>
            <person name="Goeker M."/>
        </authorList>
    </citation>
    <scope>NUCLEOTIDE SEQUENCE [LARGE SCALE GENOMIC DNA]</scope>
    <source>
        <strain evidence="3 4">DSM 44496</strain>
    </source>
</reference>
<feature type="domain" description="UspA" evidence="2">
    <location>
        <begin position="4"/>
        <end position="69"/>
    </location>
</feature>
<accession>A0A4R6P3D0</accession>
<evidence type="ECO:0000313" key="3">
    <source>
        <dbReference type="EMBL" id="TDP31543.1"/>
    </source>
</evidence>